<comment type="caution">
    <text evidence="1">The sequence shown here is derived from an EMBL/GenBank/DDBJ whole genome shotgun (WGS) entry which is preliminary data.</text>
</comment>
<name>A0A6M0P747_9BACI</name>
<dbReference type="EMBL" id="JAAIWK010000017">
    <property type="protein sequence ID" value="NEY20524.1"/>
    <property type="molecule type" value="Genomic_DNA"/>
</dbReference>
<dbReference type="AlphaFoldDB" id="A0A6M0P747"/>
<protein>
    <submittedName>
        <fullName evidence="1">Uncharacterized protein</fullName>
    </submittedName>
</protein>
<dbReference type="RefSeq" id="WP_163173968.1">
    <property type="nucleotide sequence ID" value="NZ_JAAIWK010000017.1"/>
</dbReference>
<keyword evidence="2" id="KW-1185">Reference proteome</keyword>
<dbReference type="Proteomes" id="UP000476934">
    <property type="component" value="Unassembled WGS sequence"/>
</dbReference>
<gene>
    <name evidence="1" type="ORF">G4D61_11210</name>
</gene>
<proteinExistence type="predicted"/>
<evidence type="ECO:0000313" key="1">
    <source>
        <dbReference type="EMBL" id="NEY20524.1"/>
    </source>
</evidence>
<accession>A0A6M0P747</accession>
<organism evidence="1 2">
    <name type="scientific">Heyndrickxia ginsengihumi</name>
    <dbReference type="NCBI Taxonomy" id="363870"/>
    <lineage>
        <taxon>Bacteria</taxon>
        <taxon>Bacillati</taxon>
        <taxon>Bacillota</taxon>
        <taxon>Bacilli</taxon>
        <taxon>Bacillales</taxon>
        <taxon>Bacillaceae</taxon>
        <taxon>Heyndrickxia</taxon>
    </lineage>
</organism>
<reference evidence="1 2" key="1">
    <citation type="submission" date="2020-02" db="EMBL/GenBank/DDBJ databases">
        <authorList>
            <person name="Feng H."/>
        </authorList>
    </citation>
    <scope>NUCLEOTIDE SEQUENCE [LARGE SCALE GENOMIC DNA]</scope>
    <source>
        <strain evidence="1 2">Gsoil 114</strain>
    </source>
</reference>
<reference evidence="1 2" key="2">
    <citation type="submission" date="2020-03" db="EMBL/GenBank/DDBJ databases">
        <title>Bacillus aquiflavi sp. nov., isolated from yellow water of strong flavor Chinese baijiu in Yibin region of China.</title>
        <authorList>
            <person name="Xie J."/>
        </authorList>
    </citation>
    <scope>NUCLEOTIDE SEQUENCE [LARGE SCALE GENOMIC DNA]</scope>
    <source>
        <strain evidence="1 2">Gsoil 114</strain>
    </source>
</reference>
<evidence type="ECO:0000313" key="2">
    <source>
        <dbReference type="Proteomes" id="UP000476934"/>
    </source>
</evidence>
<sequence length="67" mass="7777">MSSNALESSFKELIAEFNTIPYTQRGKVATYMLSLFQYTFDKDGKQSMSKEEIHKWLNKAIKHSKAE</sequence>